<dbReference type="InterPro" id="IPR036390">
    <property type="entry name" value="WH_DNA-bd_sf"/>
</dbReference>
<evidence type="ECO:0000256" key="2">
    <source>
        <dbReference type="ARBA" id="ARBA00023163"/>
    </source>
</evidence>
<dbReference type="RefSeq" id="WP_087481094.1">
    <property type="nucleotide sequence ID" value="NZ_AP024884.1"/>
</dbReference>
<evidence type="ECO:0000313" key="6">
    <source>
        <dbReference type="Proteomes" id="UP000196125"/>
    </source>
</evidence>
<dbReference type="Proteomes" id="UP001283366">
    <property type="component" value="Unassembled WGS sequence"/>
</dbReference>
<accession>A0A1Y6IX43</accession>
<evidence type="ECO:0000313" key="5">
    <source>
        <dbReference type="EMBL" id="SMS01062.1"/>
    </source>
</evidence>
<protein>
    <submittedName>
        <fullName evidence="4">DeoR/GlpR family DNA-binding transcription regulator</fullName>
    </submittedName>
    <submittedName>
        <fullName evidence="5">HTH-type transcriptional repressor GlcR</fullName>
    </submittedName>
</protein>
<dbReference type="EMBL" id="JAWRCO010000002">
    <property type="protein sequence ID" value="MDW6004771.1"/>
    <property type="molecule type" value="Genomic_DNA"/>
</dbReference>
<keyword evidence="7" id="KW-1185">Reference proteome</keyword>
<dbReference type="SUPFAM" id="SSF100950">
    <property type="entry name" value="NagB/RpiA/CoA transferase-like"/>
    <property type="match status" value="1"/>
</dbReference>
<keyword evidence="2" id="KW-0804">Transcription</keyword>
<dbReference type="InterPro" id="IPR050313">
    <property type="entry name" value="Carb_Metab_HTH_regulators"/>
</dbReference>
<proteinExistence type="predicted"/>
<dbReference type="Pfam" id="PF08220">
    <property type="entry name" value="HTH_DeoR"/>
    <property type="match status" value="1"/>
</dbReference>
<sequence>MTQEERLLELETLIKTDGKITLPQICERFSISADSARRDLVKLAELPDIMRIRGGAIFNRLSRHTMAYTEKPASSRKQTLAQKAATLIRPGEHVLIDSGTTLTTMMPYLPEPLTIVTNAPDILQACQPSSEKEIFLLGGQFNAYHRAMLGTLAEAQLAQFNVDKAFIGVCALSESGLMTTLEQEATMKRAMMSRASQVILVSESHKFGQRNLFTVCELDQIDIIVTDPDLSETDKDYLLRHDIELIITNE</sequence>
<evidence type="ECO:0000256" key="1">
    <source>
        <dbReference type="ARBA" id="ARBA00023015"/>
    </source>
</evidence>
<keyword evidence="4" id="KW-0238">DNA-binding</keyword>
<dbReference type="InterPro" id="IPR001034">
    <property type="entry name" value="DeoR_HTH"/>
</dbReference>
<dbReference type="Gene3D" id="3.40.50.1360">
    <property type="match status" value="1"/>
</dbReference>
<reference evidence="5 6" key="1">
    <citation type="submission" date="2017-05" db="EMBL/GenBank/DDBJ databases">
        <authorList>
            <person name="Song R."/>
            <person name="Chenine A.L."/>
            <person name="Ruprecht R.M."/>
        </authorList>
    </citation>
    <scope>NUCLEOTIDE SEQUENCE [LARGE SCALE GENOMIC DNA]</scope>
    <source>
        <strain evidence="5 6">CECT 7927</strain>
    </source>
</reference>
<dbReference type="GO" id="GO:0003677">
    <property type="term" value="F:DNA binding"/>
    <property type="evidence" value="ECO:0007669"/>
    <property type="project" value="UniProtKB-KW"/>
</dbReference>
<dbReference type="AlphaFoldDB" id="A0A1Y6IX43"/>
<dbReference type="InterPro" id="IPR037171">
    <property type="entry name" value="NagB/RpiA_transferase-like"/>
</dbReference>
<dbReference type="Pfam" id="PF00455">
    <property type="entry name" value="DeoRC"/>
    <property type="match status" value="1"/>
</dbReference>
<evidence type="ECO:0000313" key="4">
    <source>
        <dbReference type="EMBL" id="MDW6004771.1"/>
    </source>
</evidence>
<feature type="domain" description="HTH deoR-type" evidence="3">
    <location>
        <begin position="3"/>
        <end position="58"/>
    </location>
</feature>
<dbReference type="SMART" id="SM00420">
    <property type="entry name" value="HTH_DEOR"/>
    <property type="match status" value="1"/>
</dbReference>
<keyword evidence="1" id="KW-0805">Transcription regulation</keyword>
<dbReference type="PANTHER" id="PTHR30363">
    <property type="entry name" value="HTH-TYPE TRANSCRIPTIONAL REGULATOR SRLR-RELATED"/>
    <property type="match status" value="1"/>
</dbReference>
<dbReference type="SMART" id="SM01134">
    <property type="entry name" value="DeoRC"/>
    <property type="match status" value="1"/>
</dbReference>
<reference evidence="4 7" key="2">
    <citation type="submission" date="2023-11" db="EMBL/GenBank/DDBJ databases">
        <title>Plant-associative lifestyle of Vibrio porteresiae and its evolutionary dynamics.</title>
        <authorList>
            <person name="Rameshkumar N."/>
            <person name="Kirti K."/>
        </authorList>
    </citation>
    <scope>NUCLEOTIDE SEQUENCE [LARGE SCALE GENOMIC DNA]</scope>
    <source>
        <strain evidence="4 7">MSSRF38</strain>
    </source>
</reference>
<dbReference type="PROSITE" id="PS51000">
    <property type="entry name" value="HTH_DEOR_2"/>
    <property type="match status" value="1"/>
</dbReference>
<dbReference type="Proteomes" id="UP000196125">
    <property type="component" value="Unassembled WGS sequence"/>
</dbReference>
<dbReference type="SUPFAM" id="SSF46785">
    <property type="entry name" value="Winged helix' DNA-binding domain"/>
    <property type="match status" value="1"/>
</dbReference>
<evidence type="ECO:0000259" key="3">
    <source>
        <dbReference type="PROSITE" id="PS51000"/>
    </source>
</evidence>
<organism evidence="5 6">
    <name type="scientific">Vibrio mangrovi</name>
    <dbReference type="NCBI Taxonomy" id="474394"/>
    <lineage>
        <taxon>Bacteria</taxon>
        <taxon>Pseudomonadati</taxon>
        <taxon>Pseudomonadota</taxon>
        <taxon>Gammaproteobacteria</taxon>
        <taxon>Vibrionales</taxon>
        <taxon>Vibrionaceae</taxon>
        <taxon>Vibrio</taxon>
    </lineage>
</organism>
<dbReference type="GO" id="GO:0003700">
    <property type="term" value="F:DNA-binding transcription factor activity"/>
    <property type="evidence" value="ECO:0007669"/>
    <property type="project" value="InterPro"/>
</dbReference>
<dbReference type="InterPro" id="IPR014036">
    <property type="entry name" value="DeoR-like_C"/>
</dbReference>
<dbReference type="PANTHER" id="PTHR30363:SF51">
    <property type="entry name" value="HTH-TYPE TRANSCRIPTIONAL REPRESSOR GLCR"/>
    <property type="match status" value="1"/>
</dbReference>
<evidence type="ECO:0000313" key="7">
    <source>
        <dbReference type="Proteomes" id="UP001283366"/>
    </source>
</evidence>
<dbReference type="EMBL" id="FXXI01000003">
    <property type="protein sequence ID" value="SMS01062.1"/>
    <property type="molecule type" value="Genomic_DNA"/>
</dbReference>
<name>A0A1Y6IX43_9VIBR</name>
<gene>
    <name evidence="5" type="primary">glcR_2</name>
    <name evidence="4" type="ORF">SBX37_18085</name>
    <name evidence="5" type="ORF">VIM7927_02339</name>
</gene>
<dbReference type="OrthoDB" id="9814815at2"/>